<dbReference type="InterPro" id="IPR044554">
    <property type="entry name" value="ANAPC2"/>
</dbReference>
<evidence type="ECO:0000313" key="8">
    <source>
        <dbReference type="EMBL" id="SPQ96211.1"/>
    </source>
</evidence>
<dbReference type="SUPFAM" id="SSF46785">
    <property type="entry name" value="Winged helix' DNA-binding domain"/>
    <property type="match status" value="1"/>
</dbReference>
<dbReference type="Pfam" id="PF26557">
    <property type="entry name" value="Cullin_AB"/>
    <property type="match status" value="1"/>
</dbReference>
<dbReference type="InterPro" id="IPR016158">
    <property type="entry name" value="Cullin_homology"/>
</dbReference>
<dbReference type="GO" id="GO:0031625">
    <property type="term" value="F:ubiquitin protein ligase binding"/>
    <property type="evidence" value="ECO:0007669"/>
    <property type="project" value="InterPro"/>
</dbReference>
<evidence type="ECO:0000259" key="7">
    <source>
        <dbReference type="PROSITE" id="PS50069"/>
    </source>
</evidence>
<dbReference type="GO" id="GO:0051301">
    <property type="term" value="P:cell division"/>
    <property type="evidence" value="ECO:0007669"/>
    <property type="project" value="UniProtKB-KW"/>
</dbReference>
<dbReference type="InterPro" id="IPR036390">
    <property type="entry name" value="WH_DNA-bd_sf"/>
</dbReference>
<dbReference type="Gene3D" id="1.10.10.10">
    <property type="entry name" value="Winged helix-like DNA-binding domain superfamily/Winged helix DNA-binding domain"/>
    <property type="match status" value="1"/>
</dbReference>
<dbReference type="Pfam" id="PF25773">
    <property type="entry name" value="TPR_ANAPC2"/>
    <property type="match status" value="1"/>
</dbReference>
<dbReference type="PROSITE" id="PS50069">
    <property type="entry name" value="CULLIN_2"/>
    <property type="match status" value="1"/>
</dbReference>
<evidence type="ECO:0000313" key="9">
    <source>
        <dbReference type="Proteomes" id="UP000290189"/>
    </source>
</evidence>
<comment type="similarity">
    <text evidence="6">Belongs to the cullin family.</text>
</comment>
<evidence type="ECO:0000256" key="4">
    <source>
        <dbReference type="ARBA" id="ARBA00022786"/>
    </source>
</evidence>
<dbReference type="InterPro" id="IPR059120">
    <property type="entry name" value="Cullin-like_AB"/>
</dbReference>
<evidence type="ECO:0000256" key="6">
    <source>
        <dbReference type="PROSITE-ProRule" id="PRU00330"/>
    </source>
</evidence>
<dbReference type="PANTHER" id="PTHR45957">
    <property type="entry name" value="ANAPHASE-PROMOTING COMPLEX SUBUNIT 2"/>
    <property type="match status" value="1"/>
</dbReference>
<dbReference type="InterPro" id="IPR014786">
    <property type="entry name" value="ANAPC2_C"/>
</dbReference>
<proteinExistence type="inferred from homology"/>
<dbReference type="Pfam" id="PF08672">
    <property type="entry name" value="ANAPC2"/>
    <property type="match status" value="1"/>
</dbReference>
<keyword evidence="8" id="KW-0496">Mitochondrion</keyword>
<evidence type="ECO:0000256" key="1">
    <source>
        <dbReference type="ARBA" id="ARBA00016068"/>
    </source>
</evidence>
<dbReference type="PANTHER" id="PTHR45957:SF1">
    <property type="entry name" value="ANAPHASE-PROMOTING COMPLEX SUBUNIT 2"/>
    <property type="match status" value="1"/>
</dbReference>
<keyword evidence="2" id="KW-0132">Cell division</keyword>
<organism evidence="8 9">
    <name type="scientific">Plasmodiophora brassicae</name>
    <name type="common">Clubroot disease agent</name>
    <dbReference type="NCBI Taxonomy" id="37360"/>
    <lineage>
        <taxon>Eukaryota</taxon>
        <taxon>Sar</taxon>
        <taxon>Rhizaria</taxon>
        <taxon>Endomyxa</taxon>
        <taxon>Phytomyxea</taxon>
        <taxon>Plasmodiophorida</taxon>
        <taxon>Plasmodiophoridae</taxon>
        <taxon>Plasmodiophora</taxon>
    </lineage>
</organism>
<accession>A0A3P3Y7T1</accession>
<dbReference type="GO" id="GO:0007091">
    <property type="term" value="P:metaphase/anaphase transition of mitotic cell cycle"/>
    <property type="evidence" value="ECO:0007669"/>
    <property type="project" value="TreeGrafter"/>
</dbReference>
<keyword evidence="5" id="KW-0131">Cell cycle</keyword>
<dbReference type="Proteomes" id="UP000290189">
    <property type="component" value="Unassembled WGS sequence"/>
</dbReference>
<dbReference type="SMART" id="SM00182">
    <property type="entry name" value="CULLIN"/>
    <property type="match status" value="1"/>
</dbReference>
<dbReference type="SUPFAM" id="SSF75632">
    <property type="entry name" value="Cullin homology domain"/>
    <property type="match status" value="1"/>
</dbReference>
<evidence type="ECO:0000256" key="2">
    <source>
        <dbReference type="ARBA" id="ARBA00022618"/>
    </source>
</evidence>
<feature type="domain" description="Cullin family profile" evidence="7">
    <location>
        <begin position="412"/>
        <end position="602"/>
    </location>
</feature>
<dbReference type="InterPro" id="IPR036388">
    <property type="entry name" value="WH-like_DNA-bd_sf"/>
</dbReference>
<dbReference type="InterPro" id="IPR036317">
    <property type="entry name" value="Cullin_homology_sf"/>
</dbReference>
<dbReference type="GO" id="GO:0006511">
    <property type="term" value="P:ubiquitin-dependent protein catabolic process"/>
    <property type="evidence" value="ECO:0007669"/>
    <property type="project" value="InterPro"/>
</dbReference>
<dbReference type="EMBL" id="OVEO01000005">
    <property type="protein sequence ID" value="SPQ96211.1"/>
    <property type="molecule type" value="Genomic_DNA"/>
</dbReference>
<name>A0A3P3Y7T1_PLABS</name>
<evidence type="ECO:0000256" key="3">
    <source>
        <dbReference type="ARBA" id="ARBA00022776"/>
    </source>
</evidence>
<dbReference type="AlphaFoldDB" id="A0A3P3Y7T1"/>
<dbReference type="Gene3D" id="3.30.230.130">
    <property type="entry name" value="Cullin, Chain C, Domain 2"/>
    <property type="match status" value="1"/>
</dbReference>
<dbReference type="Gene3D" id="1.20.1310.10">
    <property type="entry name" value="Cullin Repeats"/>
    <property type="match status" value="1"/>
</dbReference>
<reference evidence="8 9" key="1">
    <citation type="submission" date="2018-03" db="EMBL/GenBank/DDBJ databases">
        <authorList>
            <person name="Fogelqvist J."/>
        </authorList>
    </citation>
    <scope>NUCLEOTIDE SEQUENCE [LARGE SCALE GENOMIC DNA]</scope>
</reference>
<dbReference type="GO" id="GO:0005680">
    <property type="term" value="C:anaphase-promoting complex"/>
    <property type="evidence" value="ECO:0007669"/>
    <property type="project" value="TreeGrafter"/>
</dbReference>
<geneLocation type="mitochondrion" evidence="8"/>
<dbReference type="InterPro" id="IPR057975">
    <property type="entry name" value="TPR_ANAPC2"/>
</dbReference>
<gene>
    <name evidence="8" type="ORF">PLBR_LOCUS3426</name>
</gene>
<sequence>MSAETTKRARLFEEYPGERYDVDPFAVLVANAGVGGDERMARHAASAIRAQRQSALFVDWYFYNVQETILAVAEQWFWASLEPIASASVPSAIIDAICMALDSCLTHLHPLLYAVQTIHQLLVDPSAANETAFVQNGIKRFYDLMHSIFFSAKPDWFHPLLVAFFSAEFDAWDVAQDMHVGDRFRSHVCRQLHELQWMAIFESGYITALLEKIEERIQSRAAGQYLEPVLPEMLLWLETSVLPWVSFLHGTDSASFQQCVTRLTFVLYEQLGELRIGELFDIIADFPDSQPAVVDLSQCIAKADQQMLLIKSLREAFQRRLLHPGANTRDIVSQFVSCLRVLQLLDPSGVTLSLVAGPVCEYLRSRPDSKNRLDHHHSPLQLVPKSMKMSRQTWNGNRSPLLHLASIHGQPDNLVDEFKGLLAERLMALRNYDTDVEVHYLELFKQRFGESHFHGANVMISDISLSKRINTNIHKTLNREANFLNGTIISREFWPHLSEDASEGGLLLPRIIVEAMTEYSKHYEVLKAPRELIWKPHLGSSDLQLTFLDGRTVRVSDVTPEHAAVLFAFESMPTDRCVTVDELCAGTRMTMHSVRRRLQFWVQKRILRQSGPNEFCVNEHAADDESHATYDSVIICDEDDDRGGTNAFSAETQQRESAKLLESYILGILPSSFGGFTLSRIHSILRSAFVSGSTNYNRSEAELHEVLERLVQEKKLQCLDGLYKQCSKPMQ</sequence>
<evidence type="ECO:0000256" key="5">
    <source>
        <dbReference type="ARBA" id="ARBA00023306"/>
    </source>
</evidence>
<protein>
    <recommendedName>
        <fullName evidence="1">Anaphase-promoting complex subunit 2</fullName>
    </recommendedName>
</protein>
<dbReference type="GO" id="GO:0070979">
    <property type="term" value="P:protein K11-linked ubiquitination"/>
    <property type="evidence" value="ECO:0007669"/>
    <property type="project" value="TreeGrafter"/>
</dbReference>
<keyword evidence="3" id="KW-0498">Mitosis</keyword>
<keyword evidence="4" id="KW-0833">Ubl conjugation pathway</keyword>